<reference evidence="3" key="2">
    <citation type="submission" date="2012-01" db="EMBL/GenBank/DDBJ databases">
        <title>Complete sequence of chromosome of Rahnella aquatilis CIP 78.65.</title>
        <authorList>
            <person name="Lucas S."/>
            <person name="Han J."/>
            <person name="Lapidus A."/>
            <person name="Cheng J.-F."/>
            <person name="Goodwin L."/>
            <person name="Pitluck S."/>
            <person name="Peters L."/>
            <person name="Ovchinnikova G."/>
            <person name="Held B."/>
            <person name="Detter J.C."/>
            <person name="Han C."/>
            <person name="Tapia R."/>
            <person name="Land M."/>
            <person name="Hauser L."/>
            <person name="Kyrpides N."/>
            <person name="Ivanova N."/>
            <person name="Pagani I."/>
            <person name="Sobecky P."/>
            <person name="Martinez R."/>
            <person name="Woyke T."/>
        </authorList>
    </citation>
    <scope>NUCLEOTIDE SEQUENCE [LARGE SCALE GENOMIC DNA]</scope>
    <source>
        <strain evidence="3">ATCC 33071 / DSM 4594 / JCM 1683 / NBRC 105701 / NCIMB 13365 / CIP 78.65</strain>
    </source>
</reference>
<dbReference type="InterPro" id="IPR000387">
    <property type="entry name" value="Tyr_Pase_dom"/>
</dbReference>
<accession>H2ISD9</accession>
<dbReference type="KEGG" id="raq:Rahaq2_2752"/>
<evidence type="ECO:0000313" key="3">
    <source>
        <dbReference type="Proteomes" id="UP000009010"/>
    </source>
</evidence>
<dbReference type="Gene3D" id="3.90.190.10">
    <property type="entry name" value="Protein tyrosine phosphatase superfamily"/>
    <property type="match status" value="1"/>
</dbReference>
<dbReference type="InterPro" id="IPR041508">
    <property type="entry name" value="TcC-like_repeat"/>
</dbReference>
<dbReference type="Proteomes" id="UP000009010">
    <property type="component" value="Chromosome"/>
</dbReference>
<dbReference type="PROSITE" id="PS50056">
    <property type="entry name" value="TYR_PHOSPHATASE_2"/>
    <property type="match status" value="1"/>
</dbReference>
<dbReference type="PANTHER" id="PTHR32305">
    <property type="match status" value="1"/>
</dbReference>
<dbReference type="eggNOG" id="COG3209">
    <property type="taxonomic scope" value="Bacteria"/>
</dbReference>
<evidence type="ECO:0000259" key="1">
    <source>
        <dbReference type="PROSITE" id="PS50056"/>
    </source>
</evidence>
<protein>
    <submittedName>
        <fullName evidence="2">RHS repeat-associated core domain protein</fullName>
    </submittedName>
</protein>
<dbReference type="PATRIC" id="fig|745277.3.peg.2632"/>
<reference evidence="2 3" key="1">
    <citation type="journal article" date="2012" name="J. Bacteriol.">
        <title>Complete Genome Sequence of Rahnella aquatilis CIP 78.65.</title>
        <authorList>
            <person name="Martinez R.J."/>
            <person name="Bruce D."/>
            <person name="Detter C."/>
            <person name="Goodwin L.A."/>
            <person name="Han J."/>
            <person name="Han C.S."/>
            <person name="Held B."/>
            <person name="Land M.L."/>
            <person name="Mikhailova N."/>
            <person name="Nolan M."/>
            <person name="Pennacchio L."/>
            <person name="Pitluck S."/>
            <person name="Tapia R."/>
            <person name="Woyke T."/>
            <person name="Sobecky P.A."/>
        </authorList>
    </citation>
    <scope>NUCLEOTIDE SEQUENCE [LARGE SCALE GENOMIC DNA]</scope>
    <source>
        <strain evidence="3">ATCC 33071 / DSM 4594 / JCM 1683 / NBRC 105701 / NCIMB 13365 / CIP 78.65</strain>
    </source>
</reference>
<dbReference type="SUPFAM" id="SSF52799">
    <property type="entry name" value="(Phosphotyrosine protein) phosphatases II"/>
    <property type="match status" value="1"/>
</dbReference>
<dbReference type="STRING" id="745277.Rahaq2_2752"/>
<dbReference type="NCBIfam" id="TIGR03696">
    <property type="entry name" value="Rhs_assc_core"/>
    <property type="match status" value="1"/>
</dbReference>
<dbReference type="RefSeq" id="WP_015697736.1">
    <property type="nucleotide sequence ID" value="NC_016818.1"/>
</dbReference>
<dbReference type="eggNOG" id="COG2453">
    <property type="taxonomic scope" value="Bacteria"/>
</dbReference>
<dbReference type="HOGENOM" id="CLU_010688_3_1_6"/>
<dbReference type="InterPro" id="IPR029021">
    <property type="entry name" value="Prot-tyrosine_phosphatase-like"/>
</dbReference>
<dbReference type="InterPro" id="IPR050708">
    <property type="entry name" value="T6SS_VgrG/RHS"/>
</dbReference>
<organism evidence="2 3">
    <name type="scientific">Rahnella aquatilis (strain ATCC 33071 / DSM 4594 / JCM 1683 / NBRC 105701 / NCIMB 13365 / CIP 78.65)</name>
    <dbReference type="NCBI Taxonomy" id="745277"/>
    <lineage>
        <taxon>Bacteria</taxon>
        <taxon>Pseudomonadati</taxon>
        <taxon>Pseudomonadota</taxon>
        <taxon>Gammaproteobacteria</taxon>
        <taxon>Enterobacterales</taxon>
        <taxon>Yersiniaceae</taxon>
        <taxon>Rahnella</taxon>
    </lineage>
</organism>
<dbReference type="Pfam" id="PF22785">
    <property type="entry name" value="Tc-R-P"/>
    <property type="match status" value="1"/>
</dbReference>
<evidence type="ECO:0000313" key="2">
    <source>
        <dbReference type="EMBL" id="AEX52587.1"/>
    </source>
</evidence>
<dbReference type="PANTHER" id="PTHR32305:SF15">
    <property type="entry name" value="PROTEIN RHSA-RELATED"/>
    <property type="match status" value="1"/>
</dbReference>
<feature type="domain" description="Tyrosine specific protein phosphatases" evidence="1">
    <location>
        <begin position="773"/>
        <end position="843"/>
    </location>
</feature>
<dbReference type="EMBL" id="CP003244">
    <property type="protein sequence ID" value="AEX52587.1"/>
    <property type="molecule type" value="Genomic_DNA"/>
</dbReference>
<name>H2ISD9_RAHAC</name>
<dbReference type="Gene3D" id="2.180.10.10">
    <property type="entry name" value="RHS repeat-associated core"/>
    <property type="match status" value="1"/>
</dbReference>
<gene>
    <name evidence="2" type="ordered locus">Rahaq2_2752</name>
</gene>
<dbReference type="AlphaFoldDB" id="H2ISD9"/>
<dbReference type="InterPro" id="IPR022385">
    <property type="entry name" value="Rhs_assc_core"/>
</dbReference>
<proteinExistence type="predicted"/>
<keyword evidence="3" id="KW-1185">Reference proteome</keyword>
<dbReference type="OrthoDB" id="8596416at2"/>
<dbReference type="Pfam" id="PF18807">
    <property type="entry name" value="TTc_toxin_rep"/>
    <property type="match status" value="1"/>
</dbReference>
<sequence length="983" mass="108535">MSGTNNTLYQRTPDITVVDNRGLTVRDIAYYRHPDTVTVTDERIIQLKYNARGFMTHSADPRLSQTAQTNFMYLTDLSGNILRTLSADAGTTIALNDAAGRLLMIVSGISTNDEGHVDCSQAVTSSYKYEGNTLPGRPLSITDHVTGDIARVSERFVYAGHTETEKNVNLAGICVSHYDTAGLIHTDSVALTGMSSSVTLRLLKNADDPDTVANWQGEEMSAWNDQLAMQSYTTLTTTDASGLPLMTTDAAGNLQRMKYDVAGMLSGSWLKVKGVEKAIIQSLAYSAAGQKLREVHGNGVVTTYSYEPQTLRLMGITTARPAGHVAGAKILQDLRYEYDPVGNVLCITNDAEETRFWRNQKVVPESRYHYDSLYQLVSTTGREMANVGQQGSDLPPATVPIDNCTYTNYTRNFSYDRGGNLTQIRHSAPATNNNYTTSITISDRTNRGVLSTLTGESSEVDALFTARGVQKQLQPGQQLSWTARAELLQVAPVSRDADDNDSESYRYDGSSLRVLKVSTQKTNNSLQSKRVLYLPGLEMRSTANSSGLTEDLQVITVGEAGRAQVRMLYWERGKPADISNGQLRYSYDNLVGSTGLEVDGDGVVISQEEYYPYGGTAVWAARSAIEADYKILRYSGKERDATGLYYYGYRYYQPWAGRWLSADPAGTMDGLNLYRMVKNNPVTYTDKNGFFAEKPNGFNWVRRADGGQHNFAGMSLFSVNENLDRKAEYLKNQGVRTVIALESNNYQASKEALNKQGITFILFPINDWHAPSVNQLAAYNALVDEYSKTGKVATHCWGGMGRTGVFLASRLLHIGEENNAQNALLAARERYHDKSVEMKAQYNALARLSDSIGLEPSVKVSSLQIHWDNQHGDDGMYADPGHQNAKKYAGVDENWMRSVAVSEAGMSEGVPDYKIFSPKLALKPKPVVAPAPVMNTQNDPLEGIPPFIPKSAAAPVNKTSLWSRFTSFVSGIFRRLFSFIRRK</sequence>